<name>A0A8T1P480_CARIL</name>
<comment type="caution">
    <text evidence="1">The sequence shown here is derived from an EMBL/GenBank/DDBJ whole genome shotgun (WGS) entry which is preliminary data.</text>
</comment>
<reference evidence="2" key="2">
    <citation type="submission" date="2021-01" db="EMBL/GenBank/DDBJ databases">
        <authorList>
            <person name="Lovell J.T."/>
            <person name="Bentley N."/>
            <person name="Bhattarai G."/>
            <person name="Jenkins J.W."/>
            <person name="Sreedasyam A."/>
            <person name="Alarcon Y."/>
            <person name="Bock C."/>
            <person name="Boston L."/>
            <person name="Carlson J."/>
            <person name="Cervantes K."/>
            <person name="Clermont K."/>
            <person name="Krom N."/>
            <person name="Kubenka K."/>
            <person name="Mamidi S."/>
            <person name="Mattison C."/>
            <person name="Monteros M."/>
            <person name="Pisani C."/>
            <person name="Plott C."/>
            <person name="Rajasekar S."/>
            <person name="Rhein H.S."/>
            <person name="Rohla C."/>
            <person name="Song M."/>
            <person name="Hilaire R.S."/>
            <person name="Shu S."/>
            <person name="Wells L."/>
            <person name="Wang X."/>
            <person name="Webber J."/>
            <person name="Heerema R.J."/>
            <person name="Klein P."/>
            <person name="Conner P."/>
            <person name="Grauke L."/>
            <person name="Grimwood J."/>
            <person name="Schmutz J."/>
            <person name="Randall J.J."/>
        </authorList>
    </citation>
    <scope>NUCLEOTIDE SEQUENCE</scope>
    <source>
        <tissue evidence="2">Leaf</tissue>
    </source>
</reference>
<dbReference type="EMBL" id="CM031819">
    <property type="protein sequence ID" value="KAG6636651.1"/>
    <property type="molecule type" value="Genomic_DNA"/>
</dbReference>
<dbReference type="Proteomes" id="UP000811246">
    <property type="component" value="Chromosome 11"/>
</dbReference>
<evidence type="ECO:0000313" key="3">
    <source>
        <dbReference type="Proteomes" id="UP000811609"/>
    </source>
</evidence>
<reference evidence="1" key="1">
    <citation type="submission" date="2020-12" db="EMBL/GenBank/DDBJ databases">
        <title>WGS assembly of Carya illinoinensis cv. Pawnee.</title>
        <authorList>
            <person name="Platts A."/>
            <person name="Shu S."/>
            <person name="Wright S."/>
            <person name="Barry K."/>
            <person name="Edger P."/>
            <person name="Pires J.C."/>
            <person name="Schmutz J."/>
        </authorList>
    </citation>
    <scope>NUCLEOTIDE SEQUENCE</scope>
    <source>
        <tissue evidence="1">Leaf</tissue>
    </source>
</reference>
<protein>
    <submittedName>
        <fullName evidence="1">Uncharacterized protein</fullName>
    </submittedName>
</protein>
<evidence type="ECO:0000313" key="1">
    <source>
        <dbReference type="EMBL" id="KAG6636651.1"/>
    </source>
</evidence>
<proteinExistence type="predicted"/>
<organism evidence="1 3">
    <name type="scientific">Carya illinoinensis</name>
    <name type="common">Pecan</name>
    <dbReference type="NCBI Taxonomy" id="32201"/>
    <lineage>
        <taxon>Eukaryota</taxon>
        <taxon>Viridiplantae</taxon>
        <taxon>Streptophyta</taxon>
        <taxon>Embryophyta</taxon>
        <taxon>Tracheophyta</taxon>
        <taxon>Spermatophyta</taxon>
        <taxon>Magnoliopsida</taxon>
        <taxon>eudicotyledons</taxon>
        <taxon>Gunneridae</taxon>
        <taxon>Pentapetalae</taxon>
        <taxon>rosids</taxon>
        <taxon>fabids</taxon>
        <taxon>Fagales</taxon>
        <taxon>Juglandaceae</taxon>
        <taxon>Carya</taxon>
    </lineage>
</organism>
<evidence type="ECO:0000313" key="2">
    <source>
        <dbReference type="EMBL" id="KAG6688427.1"/>
    </source>
</evidence>
<keyword evidence="3" id="KW-1185">Reference proteome</keyword>
<dbReference type="Proteomes" id="UP000811609">
    <property type="component" value="Chromosome 11"/>
</dbReference>
<dbReference type="EMBL" id="CM031835">
    <property type="protein sequence ID" value="KAG6688427.1"/>
    <property type="molecule type" value="Genomic_DNA"/>
</dbReference>
<dbReference type="AlphaFoldDB" id="A0A8T1P480"/>
<gene>
    <name evidence="1" type="ORF">CIPAW_11G125600</name>
    <name evidence="2" type="ORF">I3842_11G124600</name>
</gene>
<accession>A0A8T1P480</accession>
<sequence length="65" mass="7547">MLPKEAVRPSYWNDFKEATSTLQQDQAFLCMKDESSTNTKYSLTPRSCPNRDRQTDTSFFITFDG</sequence>